<dbReference type="AlphaFoldDB" id="A0A8J6PF61"/>
<feature type="domain" description="Putative Se/S carrier protein-like" evidence="1">
    <location>
        <begin position="3"/>
        <end position="67"/>
    </location>
</feature>
<evidence type="ECO:0000259" key="1">
    <source>
        <dbReference type="Pfam" id="PF11823"/>
    </source>
</evidence>
<comment type="caution">
    <text evidence="2">The sequence shown here is derived from an EMBL/GenBank/DDBJ whole genome shotgun (WGS) entry which is preliminary data.</text>
</comment>
<organism evidence="2 3">
    <name type="scientific">Massiliimalia timonensis</name>
    <dbReference type="NCBI Taxonomy" id="1987501"/>
    <lineage>
        <taxon>Bacteria</taxon>
        <taxon>Bacillati</taxon>
        <taxon>Bacillota</taxon>
        <taxon>Clostridia</taxon>
        <taxon>Eubacteriales</taxon>
        <taxon>Oscillospiraceae</taxon>
        <taxon>Massiliimalia</taxon>
    </lineage>
</organism>
<dbReference type="Pfam" id="PF11823">
    <property type="entry name" value="Se_S_carrier"/>
    <property type="match status" value="1"/>
</dbReference>
<dbReference type="RefSeq" id="WP_093988852.1">
    <property type="nucleotide sequence ID" value="NZ_FYDD01000003.1"/>
</dbReference>
<dbReference type="OrthoDB" id="1822732at2"/>
<sequence>MSECYLSLVSLTYAYKAKESLRRRGISCRIVYTPEHLHTRGCGYSVAVQGDCERAARVLRQDGIKILN</sequence>
<dbReference type="Proteomes" id="UP000632659">
    <property type="component" value="Unassembled WGS sequence"/>
</dbReference>
<keyword evidence="3" id="KW-1185">Reference proteome</keyword>
<accession>A0A8J6PF61</accession>
<name>A0A8J6PF61_9FIRM</name>
<proteinExistence type="predicted"/>
<dbReference type="InterPro" id="IPR021778">
    <property type="entry name" value="Se/S_carrier-like"/>
</dbReference>
<evidence type="ECO:0000313" key="2">
    <source>
        <dbReference type="EMBL" id="MBC8611161.1"/>
    </source>
</evidence>
<dbReference type="EMBL" id="JACRTL010000004">
    <property type="protein sequence ID" value="MBC8611161.1"/>
    <property type="molecule type" value="Genomic_DNA"/>
</dbReference>
<gene>
    <name evidence="2" type="ORF">H8702_08545</name>
</gene>
<reference evidence="2" key="1">
    <citation type="submission" date="2020-08" db="EMBL/GenBank/DDBJ databases">
        <title>Genome public.</title>
        <authorList>
            <person name="Liu C."/>
            <person name="Sun Q."/>
        </authorList>
    </citation>
    <scope>NUCLEOTIDE SEQUENCE</scope>
    <source>
        <strain evidence="2">NSJ-15</strain>
    </source>
</reference>
<evidence type="ECO:0000313" key="3">
    <source>
        <dbReference type="Proteomes" id="UP000632659"/>
    </source>
</evidence>
<protein>
    <submittedName>
        <fullName evidence="2">DUF3343 domain-containing protein</fullName>
    </submittedName>
</protein>